<protein>
    <recommendedName>
        <fullName evidence="6">protein xylosyltransferase</fullName>
        <ecNumber evidence="6">2.4.2.26</ecNumber>
    </recommendedName>
    <alternativeName>
        <fullName evidence="18">Peptide O-xylosyltransferase</fullName>
    </alternativeName>
</protein>
<dbReference type="OrthoDB" id="6285875at2759"/>
<evidence type="ECO:0000256" key="8">
    <source>
        <dbReference type="ARBA" id="ARBA00022679"/>
    </source>
</evidence>
<accession>A0A8X6LU11</accession>
<dbReference type="GO" id="GO:0050650">
    <property type="term" value="P:chondroitin sulfate proteoglycan biosynthetic process"/>
    <property type="evidence" value="ECO:0007669"/>
    <property type="project" value="TreeGrafter"/>
</dbReference>
<evidence type="ECO:0000256" key="20">
    <source>
        <dbReference type="SAM" id="Phobius"/>
    </source>
</evidence>
<comment type="pathway">
    <text evidence="4">Glycan metabolism; heparan sulfate biosynthesis.</text>
</comment>
<dbReference type="PANTHER" id="PTHR46025:SF3">
    <property type="entry name" value="XYLOSYLTRANSFERASE OXT"/>
    <property type="match status" value="1"/>
</dbReference>
<evidence type="ECO:0000256" key="10">
    <source>
        <dbReference type="ARBA" id="ARBA00022723"/>
    </source>
</evidence>
<dbReference type="InterPro" id="IPR043538">
    <property type="entry name" value="XYLT"/>
</dbReference>
<keyword evidence="22" id="KW-1185">Reference proteome</keyword>
<evidence type="ECO:0000256" key="5">
    <source>
        <dbReference type="ARBA" id="ARBA00010195"/>
    </source>
</evidence>
<comment type="catalytic activity">
    <reaction evidence="19">
        <text>UDP-alpha-D-xylose + L-seryl-[protein] = 3-O-(beta-D-xylosyl)-L-seryl-[protein] + UDP + H(+)</text>
        <dbReference type="Rhea" id="RHEA:50192"/>
        <dbReference type="Rhea" id="RHEA-COMP:9863"/>
        <dbReference type="Rhea" id="RHEA-COMP:12567"/>
        <dbReference type="ChEBI" id="CHEBI:15378"/>
        <dbReference type="ChEBI" id="CHEBI:29999"/>
        <dbReference type="ChEBI" id="CHEBI:57632"/>
        <dbReference type="ChEBI" id="CHEBI:58223"/>
        <dbReference type="ChEBI" id="CHEBI:132085"/>
        <dbReference type="EC" id="2.4.2.26"/>
    </reaction>
</comment>
<dbReference type="GO" id="GO:0015012">
    <property type="term" value="P:heparan sulfate proteoglycan biosynthetic process"/>
    <property type="evidence" value="ECO:0007669"/>
    <property type="project" value="TreeGrafter"/>
</dbReference>
<keyword evidence="11" id="KW-0256">Endoplasmic reticulum</keyword>
<keyword evidence="12" id="KW-0735">Signal-anchor</keyword>
<comment type="pathway">
    <text evidence="3">Glycan metabolism; chondroitin sulfate biosynthesis.</text>
</comment>
<evidence type="ECO:0000256" key="6">
    <source>
        <dbReference type="ARBA" id="ARBA00011972"/>
    </source>
</evidence>
<dbReference type="GO" id="GO:0000139">
    <property type="term" value="C:Golgi membrane"/>
    <property type="evidence" value="ECO:0007669"/>
    <property type="project" value="UniProtKB-SubCell"/>
</dbReference>
<feature type="transmembrane region" description="Helical" evidence="20">
    <location>
        <begin position="531"/>
        <end position="554"/>
    </location>
</feature>
<dbReference type="GO" id="GO:0046872">
    <property type="term" value="F:metal ion binding"/>
    <property type="evidence" value="ECO:0007669"/>
    <property type="project" value="UniProtKB-KW"/>
</dbReference>
<keyword evidence="10" id="KW-0479">Metal-binding</keyword>
<feature type="non-terminal residue" evidence="21">
    <location>
        <position position="1"/>
    </location>
</feature>
<evidence type="ECO:0000256" key="4">
    <source>
        <dbReference type="ARBA" id="ARBA00005093"/>
    </source>
</evidence>
<evidence type="ECO:0000256" key="2">
    <source>
        <dbReference type="ARBA" id="ARBA00004648"/>
    </source>
</evidence>
<comment type="subcellular location">
    <subcellularLocation>
        <location evidence="2">Endoplasmic reticulum membrane</location>
        <topology evidence="2">Single-pass type II membrane protein</topology>
    </subcellularLocation>
    <subcellularLocation>
        <location evidence="1">Golgi apparatus membrane</location>
        <topology evidence="1">Single-pass type II membrane protein</topology>
    </subcellularLocation>
</comment>
<dbReference type="GO" id="GO:0030158">
    <property type="term" value="F:protein xylosyltransferase activity"/>
    <property type="evidence" value="ECO:0007669"/>
    <property type="project" value="UniProtKB-EC"/>
</dbReference>
<evidence type="ECO:0000313" key="21">
    <source>
        <dbReference type="EMBL" id="GFR19944.1"/>
    </source>
</evidence>
<evidence type="ECO:0000256" key="14">
    <source>
        <dbReference type="ARBA" id="ARBA00023034"/>
    </source>
</evidence>
<evidence type="ECO:0000256" key="13">
    <source>
        <dbReference type="ARBA" id="ARBA00022989"/>
    </source>
</evidence>
<keyword evidence="13 20" id="KW-1133">Transmembrane helix</keyword>
<dbReference type="EMBL" id="BMAO01017997">
    <property type="protein sequence ID" value="GFR19944.1"/>
    <property type="molecule type" value="Genomic_DNA"/>
</dbReference>
<evidence type="ECO:0000256" key="1">
    <source>
        <dbReference type="ARBA" id="ARBA00004323"/>
    </source>
</evidence>
<keyword evidence="15 20" id="KW-0472">Membrane</keyword>
<dbReference type="Pfam" id="PF02485">
    <property type="entry name" value="Branch"/>
    <property type="match status" value="1"/>
</dbReference>
<dbReference type="InterPro" id="IPR003406">
    <property type="entry name" value="Glyco_trans_14"/>
</dbReference>
<keyword evidence="17" id="KW-0325">Glycoprotein</keyword>
<evidence type="ECO:0000256" key="12">
    <source>
        <dbReference type="ARBA" id="ARBA00022968"/>
    </source>
</evidence>
<dbReference type="EC" id="2.4.2.26" evidence="6"/>
<keyword evidence="7" id="KW-0328">Glycosyltransferase</keyword>
<feature type="transmembrane region" description="Helical" evidence="20">
    <location>
        <begin position="501"/>
        <end position="524"/>
    </location>
</feature>
<evidence type="ECO:0000313" key="22">
    <source>
        <dbReference type="Proteomes" id="UP000887116"/>
    </source>
</evidence>
<evidence type="ECO:0000256" key="15">
    <source>
        <dbReference type="ARBA" id="ARBA00023136"/>
    </source>
</evidence>
<keyword evidence="8" id="KW-0808">Transferase</keyword>
<comment type="caution">
    <text evidence="21">The sequence shown here is derived from an EMBL/GenBank/DDBJ whole genome shotgun (WGS) entry which is preliminary data.</text>
</comment>
<keyword evidence="9 20" id="KW-0812">Transmembrane</keyword>
<name>A0A8X6LU11_TRICU</name>
<evidence type="ECO:0000256" key="3">
    <source>
        <dbReference type="ARBA" id="ARBA00004840"/>
    </source>
</evidence>
<evidence type="ECO:0000256" key="16">
    <source>
        <dbReference type="ARBA" id="ARBA00023157"/>
    </source>
</evidence>
<dbReference type="AlphaFoldDB" id="A0A8X6LU11"/>
<evidence type="ECO:0000256" key="9">
    <source>
        <dbReference type="ARBA" id="ARBA00022692"/>
    </source>
</evidence>
<keyword evidence="14" id="KW-0333">Golgi apparatus</keyword>
<dbReference type="GO" id="GO:0005789">
    <property type="term" value="C:endoplasmic reticulum membrane"/>
    <property type="evidence" value="ECO:0007669"/>
    <property type="project" value="UniProtKB-SubCell"/>
</dbReference>
<dbReference type="PANTHER" id="PTHR46025">
    <property type="entry name" value="XYLOSYLTRANSFERASE OXT"/>
    <property type="match status" value="1"/>
</dbReference>
<proteinExistence type="inferred from homology"/>
<evidence type="ECO:0000256" key="11">
    <source>
        <dbReference type="ARBA" id="ARBA00022824"/>
    </source>
</evidence>
<organism evidence="21 22">
    <name type="scientific">Trichonephila clavata</name>
    <name type="common">Joro spider</name>
    <name type="synonym">Nephila clavata</name>
    <dbReference type="NCBI Taxonomy" id="2740835"/>
    <lineage>
        <taxon>Eukaryota</taxon>
        <taxon>Metazoa</taxon>
        <taxon>Ecdysozoa</taxon>
        <taxon>Arthropoda</taxon>
        <taxon>Chelicerata</taxon>
        <taxon>Arachnida</taxon>
        <taxon>Araneae</taxon>
        <taxon>Araneomorphae</taxon>
        <taxon>Entelegynae</taxon>
        <taxon>Araneoidea</taxon>
        <taxon>Nephilidae</taxon>
        <taxon>Trichonephila</taxon>
    </lineage>
</organism>
<reference evidence="21" key="1">
    <citation type="submission" date="2020-07" db="EMBL/GenBank/DDBJ databases">
        <title>Multicomponent nature underlies the extraordinary mechanical properties of spider dragline silk.</title>
        <authorList>
            <person name="Kono N."/>
            <person name="Nakamura H."/>
            <person name="Mori M."/>
            <person name="Yoshida Y."/>
            <person name="Ohtoshi R."/>
            <person name="Malay A.D."/>
            <person name="Moran D.A.P."/>
            <person name="Tomita M."/>
            <person name="Numata K."/>
            <person name="Arakawa K."/>
        </authorList>
    </citation>
    <scope>NUCLEOTIDE SEQUENCE</scope>
</reference>
<dbReference type="Proteomes" id="UP000887116">
    <property type="component" value="Unassembled WGS sequence"/>
</dbReference>
<comment type="similarity">
    <text evidence="5">Belongs to the glycosyltransferase 14 family. XylT subfamily.</text>
</comment>
<evidence type="ECO:0000256" key="19">
    <source>
        <dbReference type="ARBA" id="ARBA00047847"/>
    </source>
</evidence>
<evidence type="ECO:0000256" key="17">
    <source>
        <dbReference type="ARBA" id="ARBA00023180"/>
    </source>
</evidence>
<keyword evidence="16" id="KW-1015">Disulfide bond</keyword>
<gene>
    <name evidence="21" type="primary">XYLT1</name>
    <name evidence="21" type="ORF">TNCT_112411</name>
</gene>
<evidence type="ECO:0000256" key="7">
    <source>
        <dbReference type="ARBA" id="ARBA00022676"/>
    </source>
</evidence>
<evidence type="ECO:0000256" key="18">
    <source>
        <dbReference type="ARBA" id="ARBA00042865"/>
    </source>
</evidence>
<sequence>GFEELLNFGFWDFVINLYENDIPLRNVDDLAIALTPYRGSSFLSSLQLSVDDGNKKSPLDEFVFSACDGFVYKVSSKSIVSTNSKIRIFRAPRVGVFDRKFIQYLINEKLRSSVINDYQLYLQTDVSPEESYIPTILMNSHFRDSVYLAPIQKTMHLSNENFLSYFYVCKQVEKNFRVLIDDALERFCAKAKLPVDNLSLESILRLYITPCLVPLDTCCTSKLIMSYSKITDFSYWIDVSLFNRTSEKYFDARLMLQPIVRSRFCFGDGDLRMVFISPWIGHLKPFEPQWSRFDLEIFSPLPYGPAYSNDVLIHLLFSDETGGSNCKSDQKSNPLKFESPTDSIKINLFLISPDHEKKCSTDVILFQENKKNESSQTEGHISMKSILMPCKNMEPGQWTLQLYQLEPTKSRKYIFPVYLLDLQDEDYINIHMKEIAQLWELKYFDFIKKNDQSDFIEPEIKYTSPSSQYLSHTSGKKKTNSVKIPNSKKEKFLVGNSGFHHWYICGGGFASTFILCMIFLLFFFRKYFRLNLLWVYILSLILVVFLQVILFFTLCEQ</sequence>